<name>A0AAE0VXP9_9BIVA</name>
<dbReference type="GO" id="GO:0004350">
    <property type="term" value="F:glutamate-5-semialdehyde dehydrogenase activity"/>
    <property type="evidence" value="ECO:0007669"/>
    <property type="project" value="UniProtKB-UniRule"/>
</dbReference>
<evidence type="ECO:0000259" key="17">
    <source>
        <dbReference type="Pfam" id="PF00171"/>
    </source>
</evidence>
<keyword evidence="13" id="KW-0511">Multifunctional enzyme</keyword>
<keyword evidence="9 16" id="KW-0418">Kinase</keyword>
<evidence type="ECO:0000256" key="6">
    <source>
        <dbReference type="ARBA" id="ARBA00022650"/>
    </source>
</evidence>
<keyword evidence="11 16" id="KW-0521">NADP</keyword>
<dbReference type="HAMAP" id="MF_00412">
    <property type="entry name" value="ProA"/>
    <property type="match status" value="1"/>
</dbReference>
<evidence type="ECO:0000256" key="4">
    <source>
        <dbReference type="ARBA" id="ARBA00009302"/>
    </source>
</evidence>
<dbReference type="EC" id="1.2.1.41" evidence="16"/>
<dbReference type="Gene3D" id="3.40.1160.10">
    <property type="entry name" value="Acetylglutamate kinase-like"/>
    <property type="match status" value="2"/>
</dbReference>
<comment type="similarity">
    <text evidence="3 16">In the C-terminal section; belongs to the gamma-glutamyl phosphate reductase family.</text>
</comment>
<evidence type="ECO:0000256" key="12">
    <source>
        <dbReference type="ARBA" id="ARBA00023002"/>
    </source>
</evidence>
<dbReference type="GO" id="GO:0005739">
    <property type="term" value="C:mitochondrion"/>
    <property type="evidence" value="ECO:0007669"/>
    <property type="project" value="UniProtKB-UniRule"/>
</dbReference>
<evidence type="ECO:0000256" key="3">
    <source>
        <dbReference type="ARBA" id="ARBA00006300"/>
    </source>
</evidence>
<dbReference type="InterPro" id="IPR005766">
    <property type="entry name" value="P5_carboxy_syn"/>
</dbReference>
<evidence type="ECO:0000256" key="10">
    <source>
        <dbReference type="ARBA" id="ARBA00022840"/>
    </source>
</evidence>
<evidence type="ECO:0000313" key="20">
    <source>
        <dbReference type="Proteomes" id="UP001195483"/>
    </source>
</evidence>
<dbReference type="NCBIfam" id="TIGR01092">
    <property type="entry name" value="P5CS"/>
    <property type="match status" value="1"/>
</dbReference>
<dbReference type="InterPro" id="IPR001057">
    <property type="entry name" value="Glu/AcGlu_kinase"/>
</dbReference>
<reference evidence="19" key="2">
    <citation type="journal article" date="2021" name="Genome Biol. Evol.">
        <title>Developing a high-quality reference genome for a parasitic bivalve with doubly uniparental inheritance (Bivalvia: Unionida).</title>
        <authorList>
            <person name="Smith C.H."/>
        </authorList>
    </citation>
    <scope>NUCLEOTIDE SEQUENCE</scope>
    <source>
        <strain evidence="19">CHS0354</strain>
        <tissue evidence="19">Mantle</tissue>
    </source>
</reference>
<evidence type="ECO:0000313" key="19">
    <source>
        <dbReference type="EMBL" id="KAK3593057.1"/>
    </source>
</evidence>
<dbReference type="PANTHER" id="PTHR11063">
    <property type="entry name" value="GLUTAMATE SEMIALDEHYDE DEHYDROGENASE"/>
    <property type="match status" value="1"/>
</dbReference>
<dbReference type="NCBIfam" id="TIGR01027">
    <property type="entry name" value="proB"/>
    <property type="match status" value="1"/>
</dbReference>
<keyword evidence="6 16" id="KW-0641">Proline biosynthesis</keyword>
<dbReference type="PROSITE" id="PS01223">
    <property type="entry name" value="PROA"/>
    <property type="match status" value="1"/>
</dbReference>
<dbReference type="Gene3D" id="3.40.605.10">
    <property type="entry name" value="Aldehyde Dehydrogenase, Chain A, domain 1"/>
    <property type="match status" value="1"/>
</dbReference>
<evidence type="ECO:0000256" key="16">
    <source>
        <dbReference type="PIRNR" id="PIRNR036429"/>
    </source>
</evidence>
<keyword evidence="10 16" id="KW-0067">ATP-binding</keyword>
<dbReference type="FunFam" id="3.40.309.10:FF:000015">
    <property type="entry name" value="Delta-1-pyrroline-5-carboxylate synthase"/>
    <property type="match status" value="1"/>
</dbReference>
<dbReference type="Gene3D" id="3.40.309.10">
    <property type="entry name" value="Aldehyde Dehydrogenase, Chain A, domain 2"/>
    <property type="match status" value="1"/>
</dbReference>
<dbReference type="SUPFAM" id="SSF53720">
    <property type="entry name" value="ALDH-like"/>
    <property type="match status" value="1"/>
</dbReference>
<evidence type="ECO:0000256" key="7">
    <source>
        <dbReference type="ARBA" id="ARBA00022679"/>
    </source>
</evidence>
<dbReference type="GO" id="GO:0004349">
    <property type="term" value="F:glutamate 5-kinase activity"/>
    <property type="evidence" value="ECO:0007669"/>
    <property type="project" value="UniProtKB-UniRule"/>
</dbReference>
<dbReference type="AlphaFoldDB" id="A0AAE0VXP9"/>
<dbReference type="InterPro" id="IPR016163">
    <property type="entry name" value="Ald_DH_C"/>
</dbReference>
<comment type="similarity">
    <text evidence="4 16">In the N-terminal section; belongs to the glutamate 5-kinase family.</text>
</comment>
<evidence type="ECO:0000256" key="13">
    <source>
        <dbReference type="ARBA" id="ARBA00023268"/>
    </source>
</evidence>
<dbReference type="InterPro" id="IPR015590">
    <property type="entry name" value="Aldehyde_DH_dom"/>
</dbReference>
<dbReference type="NCBIfam" id="NF001221">
    <property type="entry name" value="PRK00197.1"/>
    <property type="match status" value="1"/>
</dbReference>
<comment type="catalytic activity">
    <reaction evidence="14 16">
        <text>L-glutamate 5-semialdehyde + phosphate + NADP(+) = L-glutamyl 5-phosphate + NADPH + H(+)</text>
        <dbReference type="Rhea" id="RHEA:19541"/>
        <dbReference type="ChEBI" id="CHEBI:15378"/>
        <dbReference type="ChEBI" id="CHEBI:43474"/>
        <dbReference type="ChEBI" id="CHEBI:57783"/>
        <dbReference type="ChEBI" id="CHEBI:58066"/>
        <dbReference type="ChEBI" id="CHEBI:58274"/>
        <dbReference type="ChEBI" id="CHEBI:58349"/>
        <dbReference type="EC" id="1.2.1.41"/>
    </reaction>
</comment>
<keyword evidence="7 16" id="KW-0808">Transferase</keyword>
<dbReference type="FunFam" id="3.40.1160.10:FF:000032">
    <property type="entry name" value="Delta-1-pyrroline-5-carboxylate synthase"/>
    <property type="match status" value="1"/>
</dbReference>
<dbReference type="NCBIfam" id="TIGR00407">
    <property type="entry name" value="proA"/>
    <property type="match status" value="1"/>
</dbReference>
<dbReference type="HAMAP" id="MF_00456">
    <property type="entry name" value="ProB"/>
    <property type="match status" value="1"/>
</dbReference>
<comment type="pathway">
    <text evidence="1 16">Amino-acid biosynthesis; L-proline biosynthesis; L-glutamate 5-semialdehyde from L-glutamate: step 2/2.</text>
</comment>
<comment type="pathway">
    <text evidence="2 16">Amino-acid biosynthesis; L-proline biosynthesis; L-glutamate 5-semialdehyde from L-glutamate: step 1/2.</text>
</comment>
<dbReference type="PANTHER" id="PTHR11063:SF8">
    <property type="entry name" value="DELTA-1-PYRROLINE-5-CARBOXYLATE SYNTHASE"/>
    <property type="match status" value="1"/>
</dbReference>
<dbReference type="Pfam" id="PF00696">
    <property type="entry name" value="AA_kinase"/>
    <property type="match status" value="1"/>
</dbReference>
<keyword evidence="5 16" id="KW-0028">Amino-acid biosynthesis</keyword>
<dbReference type="InterPro" id="IPR019797">
    <property type="entry name" value="Glutamate_5-kinase_CS"/>
</dbReference>
<keyword evidence="20" id="KW-1185">Reference proteome</keyword>
<comment type="caution">
    <text evidence="19">The sequence shown here is derived from an EMBL/GenBank/DDBJ whole genome shotgun (WGS) entry which is preliminary data.</text>
</comment>
<dbReference type="PROSITE" id="PS00902">
    <property type="entry name" value="GLUTAMATE_5_KINASE"/>
    <property type="match status" value="1"/>
</dbReference>
<organism evidence="19 20">
    <name type="scientific">Potamilus streckersoni</name>
    <dbReference type="NCBI Taxonomy" id="2493646"/>
    <lineage>
        <taxon>Eukaryota</taxon>
        <taxon>Metazoa</taxon>
        <taxon>Spiralia</taxon>
        <taxon>Lophotrochozoa</taxon>
        <taxon>Mollusca</taxon>
        <taxon>Bivalvia</taxon>
        <taxon>Autobranchia</taxon>
        <taxon>Heteroconchia</taxon>
        <taxon>Palaeoheterodonta</taxon>
        <taxon>Unionida</taxon>
        <taxon>Unionoidea</taxon>
        <taxon>Unionidae</taxon>
        <taxon>Ambleminae</taxon>
        <taxon>Lampsilini</taxon>
        <taxon>Potamilus</taxon>
    </lineage>
</organism>
<dbReference type="InterPro" id="IPR036393">
    <property type="entry name" value="AceGlu_kinase-like_sf"/>
</dbReference>
<dbReference type="InterPro" id="IPR001048">
    <property type="entry name" value="Asp/Glu/Uridylate_kinase"/>
</dbReference>
<comment type="catalytic activity">
    <reaction evidence="15 16">
        <text>L-glutamate + ATP = L-glutamyl 5-phosphate + ADP</text>
        <dbReference type="Rhea" id="RHEA:14877"/>
        <dbReference type="ChEBI" id="CHEBI:29985"/>
        <dbReference type="ChEBI" id="CHEBI:30616"/>
        <dbReference type="ChEBI" id="CHEBI:58274"/>
        <dbReference type="ChEBI" id="CHEBI:456216"/>
        <dbReference type="EC" id="2.7.2.11"/>
    </reaction>
</comment>
<dbReference type="GO" id="GO:0005524">
    <property type="term" value="F:ATP binding"/>
    <property type="evidence" value="ECO:0007669"/>
    <property type="project" value="UniProtKB-UniRule"/>
</dbReference>
<dbReference type="EMBL" id="JAEAOA010000531">
    <property type="protein sequence ID" value="KAK3593057.1"/>
    <property type="molecule type" value="Genomic_DNA"/>
</dbReference>
<evidence type="ECO:0000256" key="9">
    <source>
        <dbReference type="ARBA" id="ARBA00022777"/>
    </source>
</evidence>
<dbReference type="InterPro" id="IPR016161">
    <property type="entry name" value="Ald_DH/histidinol_DH"/>
</dbReference>
<reference evidence="19" key="1">
    <citation type="journal article" date="2021" name="Genome Biol. Evol.">
        <title>A High-Quality Reference Genome for a Parasitic Bivalve with Doubly Uniparental Inheritance (Bivalvia: Unionida).</title>
        <authorList>
            <person name="Smith C.H."/>
        </authorList>
    </citation>
    <scope>NUCLEOTIDE SEQUENCE</scope>
    <source>
        <strain evidence="19">CHS0354</strain>
    </source>
</reference>
<accession>A0AAE0VXP9</accession>
<evidence type="ECO:0000259" key="18">
    <source>
        <dbReference type="Pfam" id="PF00696"/>
    </source>
</evidence>
<dbReference type="Pfam" id="PF00171">
    <property type="entry name" value="Aldedh"/>
    <property type="match status" value="1"/>
</dbReference>
<proteinExistence type="inferred from homology"/>
<dbReference type="SUPFAM" id="SSF53633">
    <property type="entry name" value="Carbamate kinase-like"/>
    <property type="match status" value="1"/>
</dbReference>
<reference evidence="19" key="3">
    <citation type="submission" date="2023-05" db="EMBL/GenBank/DDBJ databases">
        <authorList>
            <person name="Smith C.H."/>
        </authorList>
    </citation>
    <scope>NUCLEOTIDE SEQUENCE</scope>
    <source>
        <strain evidence="19">CHS0354</strain>
        <tissue evidence="19">Mantle</tissue>
    </source>
</reference>
<dbReference type="InterPro" id="IPR041744">
    <property type="entry name" value="G5K_ProBA"/>
</dbReference>
<dbReference type="InterPro" id="IPR016162">
    <property type="entry name" value="Ald_DH_N"/>
</dbReference>
<gene>
    <name evidence="19" type="ORF">CHS0354_007845</name>
</gene>
<keyword evidence="8 16" id="KW-0547">Nucleotide-binding</keyword>
<dbReference type="CDD" id="cd04256">
    <property type="entry name" value="AAK_P5CS_ProBA"/>
    <property type="match status" value="1"/>
</dbReference>
<dbReference type="PIRSF" id="PIRSF036429">
    <property type="entry name" value="P5C_syn"/>
    <property type="match status" value="1"/>
</dbReference>
<evidence type="ECO:0000256" key="15">
    <source>
        <dbReference type="ARBA" id="ARBA00049141"/>
    </source>
</evidence>
<dbReference type="EC" id="2.7.2.11" evidence="16"/>
<evidence type="ECO:0000256" key="8">
    <source>
        <dbReference type="ARBA" id="ARBA00022741"/>
    </source>
</evidence>
<sequence>MTQVGLQRLASSVRTTFASASNRCCLQSSSTATIRLNTCSNSKSHPLGRVSNTLINACHCSGVRSLHGSSQKWTAVYRSDLQSAKRIVVKLGSAVITREDECGLALGRLASIVEQVSELQNQGRQMIMVTSGAVAFGKQKLHQEIVMSMSMRQTLASRELKGKPFLEPRACAAAGQSGLMSLYEAMFAQYGLKTAQVLVTKPDFQNEFTRENLKSTLHELIKFNIIPIVNANDVVAPPPEADKDLQGVISVKDNDSLAARLSVEVGADLLILMSDVNGLYNSPPDMEGSRLLRTYSPGVDAAGVVFGQKSRVGLGGMESKVDAATWALNKGTSVVICNGTESKAILNIVQGKNIGTFFTQSKSINTPVEVEAANAREGCRALQALSPQQRAEIIRRLADLLIEKQQDILNANQRDVAMALSEGIAAPLLARLRLNESKLKTLREGLIQIANNSYENVGRILKASRIAEGMELRQITVPIGVLLVIFESRPDALPQVAALAISSANGLLLKGGKEAHHSNKILYDLVQEALELHAPKTSISLVGRHEDIEDLLALNDYIDLVIPRGSSQLVNKIQSLSKGIPVLGHSEGICHVYLDEKVNRDMAVRIVLDAKCDYPAACNALETILIHKSHLRSGLFDEICDTLKDHKVKIYSGPRLASALKFGPPPARSLSIEYSDLELAIEIVDDVDEAITHINKYGSSHTDAIVTDNHKAAERFLKMVDSACIFHNASTRFADGYRFGLGAEVGISTTRIHARGPVGVEGLLTTKWILHGSGQTVKDFNEGRLKYIHKNLMTEPKLIEDTLPQFTYQKQEASSDEEVTVKQKN</sequence>
<evidence type="ECO:0000256" key="14">
    <source>
        <dbReference type="ARBA" id="ARBA00049024"/>
    </source>
</evidence>
<evidence type="ECO:0000256" key="1">
    <source>
        <dbReference type="ARBA" id="ARBA00004985"/>
    </source>
</evidence>
<dbReference type="InterPro" id="IPR005715">
    <property type="entry name" value="Glu_5kinase/COase_Synthase"/>
</dbReference>
<evidence type="ECO:0000256" key="2">
    <source>
        <dbReference type="ARBA" id="ARBA00005185"/>
    </source>
</evidence>
<dbReference type="CDD" id="cd07079">
    <property type="entry name" value="ALDH_F18-19_ProA-GPR"/>
    <property type="match status" value="1"/>
</dbReference>
<dbReference type="GO" id="GO:0055129">
    <property type="term" value="P:L-proline biosynthetic process"/>
    <property type="evidence" value="ECO:0007669"/>
    <property type="project" value="UniProtKB-UniRule"/>
</dbReference>
<evidence type="ECO:0000256" key="11">
    <source>
        <dbReference type="ARBA" id="ARBA00022857"/>
    </source>
</evidence>
<feature type="domain" description="Aldehyde dehydrogenase" evidence="17">
    <location>
        <begin position="366"/>
        <end position="664"/>
    </location>
</feature>
<keyword evidence="12 16" id="KW-0560">Oxidoreductase</keyword>
<dbReference type="InterPro" id="IPR020593">
    <property type="entry name" value="G-glutamylP_reductase_CS"/>
</dbReference>
<dbReference type="Proteomes" id="UP001195483">
    <property type="component" value="Unassembled WGS sequence"/>
</dbReference>
<dbReference type="PRINTS" id="PR00474">
    <property type="entry name" value="GLU5KINASE"/>
</dbReference>
<protein>
    <recommendedName>
        <fullName evidence="16">Delta-1-pyrroline-5-carboxylate synthase</fullName>
    </recommendedName>
    <domain>
        <recommendedName>
            <fullName evidence="16">Glutamate 5-kinase</fullName>
            <shortName evidence="16">GK</shortName>
            <ecNumber evidence="16">2.7.2.11</ecNumber>
        </recommendedName>
        <alternativeName>
            <fullName evidence="16">Gamma-glutamyl kinase</fullName>
        </alternativeName>
    </domain>
    <domain>
        <recommendedName>
            <fullName evidence="16">Gamma-glutamyl phosphate reductase</fullName>
            <shortName evidence="16">GPR</shortName>
            <ecNumber evidence="16">1.2.1.41</ecNumber>
        </recommendedName>
        <alternativeName>
            <fullName evidence="16">Glutamate-5-semialdehyde dehydrogenase</fullName>
        </alternativeName>
        <alternativeName>
            <fullName evidence="16">Glutamyl-gamma-semialdehyde dehydrogenase</fullName>
        </alternativeName>
    </domain>
</protein>
<evidence type="ECO:0000256" key="5">
    <source>
        <dbReference type="ARBA" id="ARBA00022605"/>
    </source>
</evidence>
<dbReference type="InterPro" id="IPR000965">
    <property type="entry name" value="GPR_dom"/>
</dbReference>
<feature type="domain" description="Aspartate/glutamate/uridylate kinase" evidence="18">
    <location>
        <begin position="85"/>
        <end position="338"/>
    </location>
</feature>